<keyword evidence="3 5" id="KW-1133">Transmembrane helix</keyword>
<reference evidence="7" key="1">
    <citation type="journal article" date="2014" name="Front. Microbiol.">
        <title>High frequency of phylogenetically diverse reductive dehalogenase-homologous genes in deep subseafloor sedimentary metagenomes.</title>
        <authorList>
            <person name="Kawai M."/>
            <person name="Futagami T."/>
            <person name="Toyoda A."/>
            <person name="Takaki Y."/>
            <person name="Nishi S."/>
            <person name="Hori S."/>
            <person name="Arai W."/>
            <person name="Tsubouchi T."/>
            <person name="Morono Y."/>
            <person name="Uchiyama I."/>
            <person name="Ito T."/>
            <person name="Fujiyama A."/>
            <person name="Inagaki F."/>
            <person name="Takami H."/>
        </authorList>
    </citation>
    <scope>NUCLEOTIDE SEQUENCE</scope>
    <source>
        <strain evidence="7">Expedition CK06-06</strain>
    </source>
</reference>
<feature type="domain" description="Sodium/calcium exchanger membrane region" evidence="6">
    <location>
        <begin position="50"/>
        <end position="183"/>
    </location>
</feature>
<dbReference type="InterPro" id="IPR004837">
    <property type="entry name" value="NaCa_Exmemb"/>
</dbReference>
<keyword evidence="2 5" id="KW-0812">Transmembrane</keyword>
<keyword evidence="4 5" id="KW-0472">Membrane</keyword>
<evidence type="ECO:0000256" key="1">
    <source>
        <dbReference type="ARBA" id="ARBA00004141"/>
    </source>
</evidence>
<dbReference type="AlphaFoldDB" id="X0UVR4"/>
<feature type="transmembrane region" description="Helical" evidence="5">
    <location>
        <begin position="121"/>
        <end position="138"/>
    </location>
</feature>
<name>X0UVR4_9ZZZZ</name>
<dbReference type="GO" id="GO:0016020">
    <property type="term" value="C:membrane"/>
    <property type="evidence" value="ECO:0007669"/>
    <property type="project" value="UniProtKB-SubCell"/>
</dbReference>
<protein>
    <recommendedName>
        <fullName evidence="6">Sodium/calcium exchanger membrane region domain-containing protein</fullName>
    </recommendedName>
</protein>
<evidence type="ECO:0000256" key="3">
    <source>
        <dbReference type="ARBA" id="ARBA00022989"/>
    </source>
</evidence>
<dbReference type="GO" id="GO:0055085">
    <property type="term" value="P:transmembrane transport"/>
    <property type="evidence" value="ECO:0007669"/>
    <property type="project" value="InterPro"/>
</dbReference>
<feature type="transmembrane region" description="Helical" evidence="5">
    <location>
        <begin position="150"/>
        <end position="168"/>
    </location>
</feature>
<feature type="transmembrane region" description="Helical" evidence="5">
    <location>
        <begin position="78"/>
        <end position="101"/>
    </location>
</feature>
<accession>X0UVR4</accession>
<evidence type="ECO:0000256" key="4">
    <source>
        <dbReference type="ARBA" id="ARBA00023136"/>
    </source>
</evidence>
<feature type="transmembrane region" description="Helical" evidence="5">
    <location>
        <begin position="49"/>
        <end position="66"/>
    </location>
</feature>
<comment type="caution">
    <text evidence="7">The sequence shown here is derived from an EMBL/GenBank/DDBJ whole genome shotgun (WGS) entry which is preliminary data.</text>
</comment>
<dbReference type="Pfam" id="PF01699">
    <property type="entry name" value="Na_Ca_ex"/>
    <property type="match status" value="1"/>
</dbReference>
<dbReference type="EMBL" id="BARS01016948">
    <property type="protein sequence ID" value="GAF92525.1"/>
    <property type="molecule type" value="Genomic_DNA"/>
</dbReference>
<sequence length="183" mass="19917">MIAPVRHTFLRHWLLMGATVAVAAPAPVLRLLEVTGGPHPELPSMAESALFGVAILAAAFLLTWMAEVAEREISATLALALLALIAVLPEYAVDIFFAWTAPGNPEHAEFALANMTGANRLLVGFAWPLVFLIFWLRQRKRELDVGHQNSLGLVFLGAATIYSFSIPLRQHVSLIDSVILISL</sequence>
<proteinExistence type="predicted"/>
<feature type="non-terminal residue" evidence="7">
    <location>
        <position position="183"/>
    </location>
</feature>
<evidence type="ECO:0000313" key="7">
    <source>
        <dbReference type="EMBL" id="GAF92525.1"/>
    </source>
</evidence>
<feature type="transmembrane region" description="Helical" evidence="5">
    <location>
        <begin position="12"/>
        <end position="29"/>
    </location>
</feature>
<organism evidence="7">
    <name type="scientific">marine sediment metagenome</name>
    <dbReference type="NCBI Taxonomy" id="412755"/>
    <lineage>
        <taxon>unclassified sequences</taxon>
        <taxon>metagenomes</taxon>
        <taxon>ecological metagenomes</taxon>
    </lineage>
</organism>
<comment type="subcellular location">
    <subcellularLocation>
        <location evidence="1">Membrane</location>
        <topology evidence="1">Multi-pass membrane protein</topology>
    </subcellularLocation>
</comment>
<evidence type="ECO:0000259" key="6">
    <source>
        <dbReference type="Pfam" id="PF01699"/>
    </source>
</evidence>
<evidence type="ECO:0000256" key="5">
    <source>
        <dbReference type="SAM" id="Phobius"/>
    </source>
</evidence>
<gene>
    <name evidence="7" type="ORF">S01H1_27788</name>
</gene>
<evidence type="ECO:0000256" key="2">
    <source>
        <dbReference type="ARBA" id="ARBA00022692"/>
    </source>
</evidence>